<keyword evidence="1" id="KW-0378">Hydrolase</keyword>
<feature type="compositionally biased region" description="Acidic residues" evidence="3">
    <location>
        <begin position="444"/>
        <end position="455"/>
    </location>
</feature>
<evidence type="ECO:0000256" key="3">
    <source>
        <dbReference type="SAM" id="MobiDB-lite"/>
    </source>
</evidence>
<dbReference type="PROSITE" id="PS51194">
    <property type="entry name" value="HELICASE_CTER"/>
    <property type="match status" value="1"/>
</dbReference>
<proteinExistence type="predicted"/>
<accession>A0A8H6ACR5</accession>
<evidence type="ECO:0000259" key="4">
    <source>
        <dbReference type="PROSITE" id="PS51192"/>
    </source>
</evidence>
<dbReference type="InterPro" id="IPR001650">
    <property type="entry name" value="Helicase_C-like"/>
</dbReference>
<dbReference type="EMBL" id="SPNV01000051">
    <property type="protein sequence ID" value="KAF5863473.1"/>
    <property type="molecule type" value="Genomic_DNA"/>
</dbReference>
<dbReference type="GO" id="GO:0005759">
    <property type="term" value="C:mitochondrial matrix"/>
    <property type="evidence" value="ECO:0007669"/>
    <property type="project" value="TreeGrafter"/>
</dbReference>
<dbReference type="SMART" id="SM00490">
    <property type="entry name" value="HELICc"/>
    <property type="match status" value="1"/>
</dbReference>
<protein>
    <recommendedName>
        <fullName evidence="8">P-loop containing nucleoside triphosphate hydrolase protein</fullName>
    </recommendedName>
</protein>
<feature type="compositionally biased region" description="Basic and acidic residues" evidence="3">
    <location>
        <begin position="1188"/>
        <end position="1197"/>
    </location>
</feature>
<dbReference type="SUPFAM" id="SSF52540">
    <property type="entry name" value="P-loop containing nucleoside triphosphate hydrolases"/>
    <property type="match status" value="1"/>
</dbReference>
<comment type="caution">
    <text evidence="6">The sequence shown here is derived from an EMBL/GenBank/DDBJ whole genome shotgun (WGS) entry which is preliminary data.</text>
</comment>
<feature type="region of interest" description="Disordered" evidence="3">
    <location>
        <begin position="1073"/>
        <end position="1135"/>
    </location>
</feature>
<dbReference type="SMART" id="SM00487">
    <property type="entry name" value="DEXDc"/>
    <property type="match status" value="1"/>
</dbReference>
<dbReference type="InterPro" id="IPR027417">
    <property type="entry name" value="P-loop_NTPase"/>
</dbReference>
<feature type="region of interest" description="Disordered" evidence="3">
    <location>
        <begin position="435"/>
        <end position="455"/>
    </location>
</feature>
<dbReference type="Proteomes" id="UP000541154">
    <property type="component" value="Unassembled WGS sequence"/>
</dbReference>
<dbReference type="CDD" id="cd18032">
    <property type="entry name" value="DEXHc_RE_I_III_res"/>
    <property type="match status" value="1"/>
</dbReference>
<dbReference type="InterPro" id="IPR006935">
    <property type="entry name" value="Helicase/UvrB_N"/>
</dbReference>
<feature type="compositionally biased region" description="Basic and acidic residues" evidence="3">
    <location>
        <begin position="1285"/>
        <end position="1302"/>
    </location>
</feature>
<dbReference type="CDD" id="cd18799">
    <property type="entry name" value="SF2_C_EcoAI-like"/>
    <property type="match status" value="1"/>
</dbReference>
<evidence type="ECO:0000313" key="7">
    <source>
        <dbReference type="Proteomes" id="UP000541154"/>
    </source>
</evidence>
<feature type="compositionally biased region" description="Acidic residues" evidence="3">
    <location>
        <begin position="1098"/>
        <end position="1112"/>
    </location>
</feature>
<organism evidence="6 7">
    <name type="scientific">Petromyces alliaceus</name>
    <name type="common">Aspergillus alliaceus</name>
    <dbReference type="NCBI Taxonomy" id="209559"/>
    <lineage>
        <taxon>Eukaryota</taxon>
        <taxon>Fungi</taxon>
        <taxon>Dikarya</taxon>
        <taxon>Ascomycota</taxon>
        <taxon>Pezizomycotina</taxon>
        <taxon>Eurotiomycetes</taxon>
        <taxon>Eurotiomycetidae</taxon>
        <taxon>Eurotiales</taxon>
        <taxon>Aspergillaceae</taxon>
        <taxon>Aspergillus</taxon>
        <taxon>Aspergillus subgen. Circumdati</taxon>
    </lineage>
</organism>
<dbReference type="GO" id="GO:0016787">
    <property type="term" value="F:hydrolase activity"/>
    <property type="evidence" value="ECO:0007669"/>
    <property type="project" value="InterPro"/>
</dbReference>
<evidence type="ECO:0000259" key="5">
    <source>
        <dbReference type="PROSITE" id="PS51194"/>
    </source>
</evidence>
<dbReference type="Pfam" id="PF00271">
    <property type="entry name" value="Helicase_C"/>
    <property type="match status" value="1"/>
</dbReference>
<keyword evidence="1" id="KW-0067">ATP-binding</keyword>
<dbReference type="InterPro" id="IPR050742">
    <property type="entry name" value="Helicase_Restrict-Modif_Enz"/>
</dbReference>
<evidence type="ECO:0000313" key="6">
    <source>
        <dbReference type="EMBL" id="KAF5863473.1"/>
    </source>
</evidence>
<feature type="compositionally biased region" description="Polar residues" evidence="3">
    <location>
        <begin position="1380"/>
        <end position="1390"/>
    </location>
</feature>
<feature type="region of interest" description="Disordered" evidence="3">
    <location>
        <begin position="1175"/>
        <end position="1197"/>
    </location>
</feature>
<dbReference type="GO" id="GO:0005524">
    <property type="term" value="F:ATP binding"/>
    <property type="evidence" value="ECO:0007669"/>
    <property type="project" value="InterPro"/>
</dbReference>
<dbReference type="InterPro" id="IPR001005">
    <property type="entry name" value="SANT/Myb"/>
</dbReference>
<feature type="coiled-coil region" evidence="2">
    <location>
        <begin position="633"/>
        <end position="660"/>
    </location>
</feature>
<dbReference type="SUPFAM" id="SSF46689">
    <property type="entry name" value="Homeodomain-like"/>
    <property type="match status" value="1"/>
</dbReference>
<evidence type="ECO:0000256" key="2">
    <source>
        <dbReference type="SAM" id="Coils"/>
    </source>
</evidence>
<feature type="compositionally biased region" description="Acidic residues" evidence="3">
    <location>
        <begin position="687"/>
        <end position="701"/>
    </location>
</feature>
<dbReference type="Gene3D" id="3.40.50.300">
    <property type="entry name" value="P-loop containing nucleotide triphosphate hydrolases"/>
    <property type="match status" value="2"/>
</dbReference>
<dbReference type="GO" id="GO:0061749">
    <property type="term" value="F:forked DNA-dependent helicase activity"/>
    <property type="evidence" value="ECO:0007669"/>
    <property type="project" value="TreeGrafter"/>
</dbReference>
<dbReference type="PROSITE" id="PS51192">
    <property type="entry name" value="HELICASE_ATP_BIND_1"/>
    <property type="match status" value="1"/>
</dbReference>
<evidence type="ECO:0008006" key="8">
    <source>
        <dbReference type="Google" id="ProtNLM"/>
    </source>
</evidence>
<dbReference type="GO" id="GO:0000403">
    <property type="term" value="F:Y-form DNA binding"/>
    <property type="evidence" value="ECO:0007669"/>
    <property type="project" value="TreeGrafter"/>
</dbReference>
<reference evidence="6 7" key="1">
    <citation type="submission" date="2019-04" db="EMBL/GenBank/DDBJ databases">
        <title>Aspergillus burnettii sp. nov., novel species from soil in southeast Queensland.</title>
        <authorList>
            <person name="Gilchrist C.L.M."/>
            <person name="Pitt J.I."/>
            <person name="Lange L."/>
            <person name="Lacey H.J."/>
            <person name="Vuong D."/>
            <person name="Midgley D.J."/>
            <person name="Greenfield P."/>
            <person name="Bradbury M."/>
            <person name="Lacey E."/>
            <person name="Busk P.K."/>
            <person name="Pilgaard B."/>
            <person name="Chooi Y.H."/>
            <person name="Piggott A.M."/>
        </authorList>
    </citation>
    <scope>NUCLEOTIDE SEQUENCE [LARGE SCALE GENOMIC DNA]</scope>
    <source>
        <strain evidence="6 7">FRR 5400</strain>
    </source>
</reference>
<gene>
    <name evidence="6" type="ORF">ETB97_010105</name>
</gene>
<dbReference type="CDD" id="cd00167">
    <property type="entry name" value="SANT"/>
    <property type="match status" value="1"/>
</dbReference>
<dbReference type="Pfam" id="PF04851">
    <property type="entry name" value="ResIII"/>
    <property type="match status" value="1"/>
</dbReference>
<keyword evidence="2" id="KW-0175">Coiled coil</keyword>
<feature type="compositionally biased region" description="Basic and acidic residues" evidence="3">
    <location>
        <begin position="1235"/>
        <end position="1253"/>
    </location>
</feature>
<keyword evidence="7" id="KW-1185">Reference proteome</keyword>
<dbReference type="InterPro" id="IPR009057">
    <property type="entry name" value="Homeodomain-like_sf"/>
</dbReference>
<feature type="domain" description="Helicase ATP-binding" evidence="4">
    <location>
        <begin position="66"/>
        <end position="229"/>
    </location>
</feature>
<name>A0A8H6ACR5_PETAA</name>
<dbReference type="GO" id="GO:0036121">
    <property type="term" value="F:double-stranded DNA helicase activity"/>
    <property type="evidence" value="ECO:0007669"/>
    <property type="project" value="TreeGrafter"/>
</dbReference>
<keyword evidence="1" id="KW-0547">Nucleotide-binding</keyword>
<feature type="region of interest" description="Disordered" evidence="3">
    <location>
        <begin position="1229"/>
        <end position="1390"/>
    </location>
</feature>
<feature type="compositionally biased region" description="Basic and acidic residues" evidence="3">
    <location>
        <begin position="1088"/>
        <end position="1097"/>
    </location>
</feature>
<feature type="compositionally biased region" description="Acidic residues" evidence="3">
    <location>
        <begin position="1275"/>
        <end position="1284"/>
    </location>
</feature>
<dbReference type="PANTHER" id="PTHR47396">
    <property type="entry name" value="TYPE I RESTRICTION ENZYME ECOKI R PROTEIN"/>
    <property type="match status" value="1"/>
</dbReference>
<dbReference type="GO" id="GO:0032042">
    <property type="term" value="P:mitochondrial DNA metabolic process"/>
    <property type="evidence" value="ECO:0007669"/>
    <property type="project" value="TreeGrafter"/>
</dbReference>
<keyword evidence="1" id="KW-0347">Helicase</keyword>
<sequence>MEYIRRKFGWVPISRVLQRPSGLYWSPRIFQPQLRRPSSTVPPAARQSPAIVLRGYQEECIKSVLDHLDQGHKRLGVSLATGAGKTVIFTQLIGRIPPRNETDNKTLIIVHRRELVEQAARHCRLAYPDRTVDIEMGTSKASPAADIVIASVRSLTTGDRITKFDPKQFKLVLVDEAHHIVAPSYREVLEYFELKEASRDSPVLVGVSATLSRADGLKLGAAIDHIVYHKDYMDMIDEEWLANAVFTTVQSEANLSRVKKDKFGDFAIGSLSKAVNTDRTNDITVRAWLANAQECKSTLGFCVDIEHTKQLTEAFRAAGIDARYLTGKTPKVVRDDQLHRFRNQEYPVLLNCGLFTEGTDIPNIDCVLLARPTRSRNLLIQMVGRGLRLHPGKKDCHIIDMVATLGTGVLSTPTLFGLHPDEILDKANGKELKKKKYEPQYTDLDPDQSQDPDTFDDVNLTFTKYDTIYDLILDMKSEKHIRSLSHYAWVRTGENKYLLSEATGWITIEKSPDPGLTSQHSPANTQSPAWNVHHVKKFTSPIGTTQYTRARLIATGPDLESAVHAADTFAASEFEERYISALQPWRRRPATSAQLTFLNKAKLRKETLRPENLTRGQATDLITKLKFGGKKRFEKRVERRKKEEERVRELEELRAREKVQVGPVLIVHVDGVPLWTNPTMSSSSLYEPEEDDEASDSDIDTGNEASRVLRSSPLSRKTRLSSFTQLNGDSSYRLAQAPKRPSRVQMLEHLQTSLSQESVGAYSDLLARTTDELTSETKIGSGRFQSTQAGIVIWTPKEKEIFFSVLDKKGKDGIADIAHAIGTKSELEVQEYLRLLHRGLEWQHLKDRHSRTIVLGDVPAAEELSGECCDMLDDYAELVALKEEQDENVAGRHEHRDMWVIDREKAELVEEIESQGGSHPAAGSSVYHTAGLLNVPKWIRLSERFFMNFGGQRYEDNWVNVAYAGESPAMTAEALAEFYALTISVTRRLIQSALFFAMSRLRNMRETGNIKAKVVKSRDIRTALDVLKMKRDGYDFWTGLARRCSLEVKDSRHRKGWKSVRLNHDEVEDMLSGKVAIDAESNRSTSRHRSESRRWGETDGEQTDSGEDDDESRSEFEPRRSPVPPAPPSSEFSDEELPLDIEDEHAEQEDQKASCLGELEVWEALDRPAPSFLVAIKGESQNSKTRKPTGERKSKQELVDWRERTLYHSDWEEYGHEVYDIYEEISEMRRKRRRIDSSRDPSPSEHGHGKPTDEVYADPTSGEYVQPTDINPSEDGQDMEMDAPDQDKPIPQDEDSHLRESDAEPQIKQAPNKRATDDSEIPSPLINPAYRSPILTRRSIKPEPKQEDNSSSSDDDLPLALRRYLSSEQDDNDGMPLYSQPMTPTDWTSD</sequence>
<dbReference type="GO" id="GO:0070125">
    <property type="term" value="P:mitochondrial translational elongation"/>
    <property type="evidence" value="ECO:0007669"/>
    <property type="project" value="TreeGrafter"/>
</dbReference>
<feature type="region of interest" description="Disordered" evidence="3">
    <location>
        <begin position="677"/>
        <end position="711"/>
    </location>
</feature>
<feature type="domain" description="Helicase C-terminal" evidence="5">
    <location>
        <begin position="284"/>
        <end position="440"/>
    </location>
</feature>
<dbReference type="PANTHER" id="PTHR47396:SF1">
    <property type="entry name" value="ATP-DEPENDENT HELICASE IRC3-RELATED"/>
    <property type="match status" value="1"/>
</dbReference>
<evidence type="ECO:0000256" key="1">
    <source>
        <dbReference type="ARBA" id="ARBA00022806"/>
    </source>
</evidence>
<dbReference type="InterPro" id="IPR014001">
    <property type="entry name" value="Helicase_ATP-bd"/>
</dbReference>